<dbReference type="OrthoDB" id="9797829at2"/>
<dbReference type="Gene3D" id="3.40.50.2000">
    <property type="entry name" value="Glycogen Phosphorylase B"/>
    <property type="match status" value="2"/>
</dbReference>
<reference evidence="3 4" key="1">
    <citation type="submission" date="2013-03" db="EMBL/GenBank/DDBJ databases">
        <title>Draft genome sequence of Gracibacillus halophilus YIM-C55.5, a moderately halophilic and thermophilic organism from the Xiaochaidamu salt lake.</title>
        <authorList>
            <person name="Sugumar T."/>
            <person name="Polireddy D.R."/>
            <person name="Antony A."/>
            <person name="Madhava Y.R."/>
            <person name="Sivakumar N."/>
        </authorList>
    </citation>
    <scope>NUCLEOTIDE SEQUENCE [LARGE SCALE GENOMIC DNA]</scope>
    <source>
        <strain evidence="3 4">YIM-C55.5</strain>
    </source>
</reference>
<dbReference type="SUPFAM" id="SSF53756">
    <property type="entry name" value="UDP-Glycosyltransferase/glycogen phosphorylase"/>
    <property type="match status" value="1"/>
</dbReference>
<dbReference type="CDD" id="cd03809">
    <property type="entry name" value="GT4_MtfB-like"/>
    <property type="match status" value="1"/>
</dbReference>
<dbReference type="PANTHER" id="PTHR46401:SF2">
    <property type="entry name" value="GLYCOSYLTRANSFERASE WBBK-RELATED"/>
    <property type="match status" value="1"/>
</dbReference>
<gene>
    <name evidence="3" type="ORF">J416_02034</name>
</gene>
<evidence type="ECO:0000313" key="4">
    <source>
        <dbReference type="Proteomes" id="UP000012283"/>
    </source>
</evidence>
<evidence type="ECO:0000259" key="2">
    <source>
        <dbReference type="Pfam" id="PF00534"/>
    </source>
</evidence>
<dbReference type="PANTHER" id="PTHR46401">
    <property type="entry name" value="GLYCOSYLTRANSFERASE WBBK-RELATED"/>
    <property type="match status" value="1"/>
</dbReference>
<comment type="caution">
    <text evidence="3">The sequence shown here is derived from an EMBL/GenBank/DDBJ whole genome shotgun (WGS) entry which is preliminary data.</text>
</comment>
<dbReference type="PATRIC" id="fig|1308866.3.peg.413"/>
<proteinExistence type="predicted"/>
<dbReference type="AlphaFoldDB" id="N4WUV2"/>
<dbReference type="FunFam" id="3.40.50.2000:FF:000119">
    <property type="entry name" value="Glycosyl transferase group 1"/>
    <property type="match status" value="1"/>
</dbReference>
<name>N4WUV2_9BACI</name>
<sequence length="375" mass="43267">MKIMIDATSLARTKTGIEVYTENLVSALIDKLKNQDTLYILLRKEVPEWITEITKDNIFPVLSPVNSQILCEQLWIPLIKLKYKPDIIHFPAFPPSIFIKHDIFFTMHDATMWKFPETLSYKNKLYMKPLSKIALNRAKKVLTVSQTSLDEISKAFPQVSHKIINTGISIKNDFHKVTDRERLNEVKATYHLPDRFLLTVGSIEPRKNLPFLIETYNQFLNDKEENKKIKLVITGRSAWGSKEIKNIIKQYSLENQVIFTGYVPEKELKSLYSLTEYFVFPSIYEGFGLPLLEAMACETPVITSNVSSLPEVAGNAAKYFNPYDKQSLLEVLYECIDNQNLSKDLSKKALLRRGEFSWDLVADKIYKNYQNSSSK</sequence>
<feature type="domain" description="Glycosyl transferase family 1" evidence="2">
    <location>
        <begin position="194"/>
        <end position="349"/>
    </location>
</feature>
<dbReference type="STRING" id="1308866.J416_02034"/>
<keyword evidence="4" id="KW-1185">Reference proteome</keyword>
<dbReference type="GO" id="GO:0016757">
    <property type="term" value="F:glycosyltransferase activity"/>
    <property type="evidence" value="ECO:0007669"/>
    <property type="project" value="InterPro"/>
</dbReference>
<organism evidence="3 4">
    <name type="scientific">Gracilibacillus halophilus YIM-C55.5</name>
    <dbReference type="NCBI Taxonomy" id="1308866"/>
    <lineage>
        <taxon>Bacteria</taxon>
        <taxon>Bacillati</taxon>
        <taxon>Bacillota</taxon>
        <taxon>Bacilli</taxon>
        <taxon>Bacillales</taxon>
        <taxon>Bacillaceae</taxon>
        <taxon>Gracilibacillus</taxon>
    </lineage>
</organism>
<dbReference type="InterPro" id="IPR001296">
    <property type="entry name" value="Glyco_trans_1"/>
</dbReference>
<dbReference type="Pfam" id="PF00534">
    <property type="entry name" value="Glycos_transf_1"/>
    <property type="match status" value="1"/>
</dbReference>
<keyword evidence="1 3" id="KW-0808">Transferase</keyword>
<dbReference type="EMBL" id="APML01000006">
    <property type="protein sequence ID" value="ENH98105.1"/>
    <property type="molecule type" value="Genomic_DNA"/>
</dbReference>
<dbReference type="eggNOG" id="COG0438">
    <property type="taxonomic scope" value="Bacteria"/>
</dbReference>
<dbReference type="Proteomes" id="UP000012283">
    <property type="component" value="Unassembled WGS sequence"/>
</dbReference>
<accession>N4WUV2</accession>
<evidence type="ECO:0000313" key="3">
    <source>
        <dbReference type="EMBL" id="ENH98105.1"/>
    </source>
</evidence>
<evidence type="ECO:0000256" key="1">
    <source>
        <dbReference type="ARBA" id="ARBA00022679"/>
    </source>
</evidence>
<protein>
    <submittedName>
        <fullName evidence="3">Group 1 glycosyl transferase</fullName>
    </submittedName>
</protein>